<gene>
    <name evidence="11" type="ORF">METZ01_LOCUS195393</name>
</gene>
<dbReference type="GO" id="GO:0005385">
    <property type="term" value="F:zinc ion transmembrane transporter activity"/>
    <property type="evidence" value="ECO:0007669"/>
    <property type="project" value="TreeGrafter"/>
</dbReference>
<evidence type="ECO:0000256" key="8">
    <source>
        <dbReference type="SAM" id="Phobius"/>
    </source>
</evidence>
<evidence type="ECO:0000256" key="3">
    <source>
        <dbReference type="ARBA" id="ARBA00022448"/>
    </source>
</evidence>
<accession>A0A382DWL7</accession>
<evidence type="ECO:0000256" key="7">
    <source>
        <dbReference type="ARBA" id="ARBA00023136"/>
    </source>
</evidence>
<reference evidence="11" key="1">
    <citation type="submission" date="2018-05" db="EMBL/GenBank/DDBJ databases">
        <authorList>
            <person name="Lanie J.A."/>
            <person name="Ng W.-L."/>
            <person name="Kazmierczak K.M."/>
            <person name="Andrzejewski T.M."/>
            <person name="Davidsen T.M."/>
            <person name="Wayne K.J."/>
            <person name="Tettelin H."/>
            <person name="Glass J.I."/>
            <person name="Rusch D."/>
            <person name="Podicherti R."/>
            <person name="Tsui H.-C.T."/>
            <person name="Winkler M.E."/>
        </authorList>
    </citation>
    <scope>NUCLEOTIDE SEQUENCE</scope>
</reference>
<feature type="transmembrane region" description="Helical" evidence="8">
    <location>
        <begin position="156"/>
        <end position="181"/>
    </location>
</feature>
<evidence type="ECO:0000313" key="11">
    <source>
        <dbReference type="EMBL" id="SVB42539.1"/>
    </source>
</evidence>
<keyword evidence="6" id="KW-0406">Ion transport</keyword>
<evidence type="ECO:0000259" key="9">
    <source>
        <dbReference type="Pfam" id="PF01545"/>
    </source>
</evidence>
<feature type="transmembrane region" description="Helical" evidence="8">
    <location>
        <begin position="21"/>
        <end position="41"/>
    </location>
</feature>
<comment type="subcellular location">
    <subcellularLocation>
        <location evidence="1">Membrane</location>
        <topology evidence="1">Multi-pass membrane protein</topology>
    </subcellularLocation>
</comment>
<dbReference type="InterPro" id="IPR002524">
    <property type="entry name" value="Cation_efflux"/>
</dbReference>
<dbReference type="InterPro" id="IPR027469">
    <property type="entry name" value="Cation_efflux_TMD_sf"/>
</dbReference>
<evidence type="ECO:0008006" key="12">
    <source>
        <dbReference type="Google" id="ProtNLM"/>
    </source>
</evidence>
<feature type="transmembrane region" description="Helical" evidence="8">
    <location>
        <begin position="89"/>
        <end position="108"/>
    </location>
</feature>
<name>A0A382DWL7_9ZZZZ</name>
<dbReference type="InterPro" id="IPR058533">
    <property type="entry name" value="Cation_efflux_TM"/>
</dbReference>
<dbReference type="EMBL" id="UINC01041370">
    <property type="protein sequence ID" value="SVB42539.1"/>
    <property type="molecule type" value="Genomic_DNA"/>
</dbReference>
<feature type="transmembrane region" description="Helical" evidence="8">
    <location>
        <begin position="187"/>
        <end position="206"/>
    </location>
</feature>
<dbReference type="GO" id="GO:0005886">
    <property type="term" value="C:plasma membrane"/>
    <property type="evidence" value="ECO:0007669"/>
    <property type="project" value="TreeGrafter"/>
</dbReference>
<feature type="domain" description="Cation efflux protein cytoplasmic" evidence="10">
    <location>
        <begin position="217"/>
        <end position="296"/>
    </location>
</feature>
<dbReference type="Gene3D" id="1.20.1510.10">
    <property type="entry name" value="Cation efflux protein transmembrane domain"/>
    <property type="match status" value="1"/>
</dbReference>
<evidence type="ECO:0000256" key="1">
    <source>
        <dbReference type="ARBA" id="ARBA00004141"/>
    </source>
</evidence>
<evidence type="ECO:0000256" key="2">
    <source>
        <dbReference type="ARBA" id="ARBA00008873"/>
    </source>
</evidence>
<dbReference type="Pfam" id="PF16916">
    <property type="entry name" value="ZT_dimer"/>
    <property type="match status" value="1"/>
</dbReference>
<evidence type="ECO:0000256" key="4">
    <source>
        <dbReference type="ARBA" id="ARBA00022692"/>
    </source>
</evidence>
<keyword evidence="7 8" id="KW-0472">Membrane</keyword>
<evidence type="ECO:0000256" key="5">
    <source>
        <dbReference type="ARBA" id="ARBA00022989"/>
    </source>
</evidence>
<keyword evidence="4 8" id="KW-0812">Transmembrane</keyword>
<dbReference type="InterPro" id="IPR027470">
    <property type="entry name" value="Cation_efflux_CTD"/>
</dbReference>
<feature type="domain" description="Cation efflux protein transmembrane" evidence="9">
    <location>
        <begin position="25"/>
        <end position="213"/>
    </location>
</feature>
<feature type="transmembrane region" description="Helical" evidence="8">
    <location>
        <begin position="120"/>
        <end position="144"/>
    </location>
</feature>
<protein>
    <recommendedName>
        <fullName evidence="12">Cation efflux protein cytoplasmic domain-containing protein</fullName>
    </recommendedName>
</protein>
<dbReference type="PANTHER" id="PTHR11562">
    <property type="entry name" value="CATION EFFLUX PROTEIN/ ZINC TRANSPORTER"/>
    <property type="match status" value="1"/>
</dbReference>
<feature type="non-terminal residue" evidence="11">
    <location>
        <position position="1"/>
    </location>
</feature>
<evidence type="ECO:0000259" key="10">
    <source>
        <dbReference type="Pfam" id="PF16916"/>
    </source>
</evidence>
<dbReference type="PANTHER" id="PTHR11562:SF17">
    <property type="entry name" value="RE54080P-RELATED"/>
    <property type="match status" value="1"/>
</dbReference>
<keyword evidence="3" id="KW-0813">Transport</keyword>
<dbReference type="SUPFAM" id="SSF161111">
    <property type="entry name" value="Cation efflux protein transmembrane domain-like"/>
    <property type="match status" value="1"/>
</dbReference>
<dbReference type="Pfam" id="PF01545">
    <property type="entry name" value="Cation_efflux"/>
    <property type="match status" value="1"/>
</dbReference>
<keyword evidence="5 8" id="KW-1133">Transmembrane helix</keyword>
<sequence length="305" mass="34375">FKAITALSPYHKTNLSTSRKLLWGAFWINLLFLIIEIWGGIYTGSLALLSDAGHMITDVGALGLAIIVSRLADRPPNERRTYGYMKTEILGAFINGASLFAICGFILWEAIQRIHTPQPILAFPMLIVAIMGLIANVISARILINVKSDDINIRAAYLHLIFDAFGSLGAVISGVFIWLWGIYWMDTIASLLIVALILMGTWNMLLNSIRMLIDSVPEHLNYAEIKNAIIYQEHILDVHDLHIWSIGQNEPALSAHLILREDCTDTHHWDQCLKSTQDMLVHKFQIKHTTLQMEPHDFPGHENCD</sequence>
<dbReference type="InterPro" id="IPR036837">
    <property type="entry name" value="Cation_efflux_CTD_sf"/>
</dbReference>
<feature type="transmembrane region" description="Helical" evidence="8">
    <location>
        <begin position="47"/>
        <end position="68"/>
    </location>
</feature>
<evidence type="ECO:0000256" key="6">
    <source>
        <dbReference type="ARBA" id="ARBA00023065"/>
    </source>
</evidence>
<dbReference type="AlphaFoldDB" id="A0A382DWL7"/>
<dbReference type="InterPro" id="IPR050681">
    <property type="entry name" value="CDF/SLC30A"/>
</dbReference>
<comment type="similarity">
    <text evidence="2">Belongs to the cation diffusion facilitator (CDF) transporter (TC 2.A.4) family. SLC30A subfamily.</text>
</comment>
<organism evidence="11">
    <name type="scientific">marine metagenome</name>
    <dbReference type="NCBI Taxonomy" id="408172"/>
    <lineage>
        <taxon>unclassified sequences</taxon>
        <taxon>metagenomes</taxon>
        <taxon>ecological metagenomes</taxon>
    </lineage>
</organism>
<proteinExistence type="inferred from homology"/>
<dbReference type="NCBIfam" id="TIGR01297">
    <property type="entry name" value="CDF"/>
    <property type="match status" value="1"/>
</dbReference>
<dbReference type="SUPFAM" id="SSF160240">
    <property type="entry name" value="Cation efflux protein cytoplasmic domain-like"/>
    <property type="match status" value="1"/>
</dbReference>